<protein>
    <submittedName>
        <fullName evidence="2">Uncharacterized protein</fullName>
    </submittedName>
</protein>
<name>A0ABW4MMD0_9BACI</name>
<gene>
    <name evidence="2" type="ORF">ACFSFW_07485</name>
</gene>
<evidence type="ECO:0000256" key="1">
    <source>
        <dbReference type="SAM" id="Phobius"/>
    </source>
</evidence>
<sequence>MKTLGVSLFATFALFVISVFIVAPIMSNIGYSSVESSYHLQTHALLVTLIFTVILCTILGARYIVEEMKKEKE</sequence>
<dbReference type="Proteomes" id="UP001597227">
    <property type="component" value="Unassembled WGS sequence"/>
</dbReference>
<keyword evidence="1" id="KW-0812">Transmembrane</keyword>
<evidence type="ECO:0000313" key="2">
    <source>
        <dbReference type="EMBL" id="MFD1778507.1"/>
    </source>
</evidence>
<feature type="transmembrane region" description="Helical" evidence="1">
    <location>
        <begin position="43"/>
        <end position="65"/>
    </location>
</feature>
<dbReference type="RefSeq" id="WP_388036741.1">
    <property type="nucleotide sequence ID" value="NZ_JBHUEK010000010.1"/>
</dbReference>
<dbReference type="EMBL" id="JBHUEK010000010">
    <property type="protein sequence ID" value="MFD1778507.1"/>
    <property type="molecule type" value="Genomic_DNA"/>
</dbReference>
<keyword evidence="1" id="KW-0472">Membrane</keyword>
<comment type="caution">
    <text evidence="2">The sequence shown here is derived from an EMBL/GenBank/DDBJ whole genome shotgun (WGS) entry which is preliminary data.</text>
</comment>
<reference evidence="3" key="1">
    <citation type="journal article" date="2019" name="Int. J. Syst. Evol. Microbiol.">
        <title>The Global Catalogue of Microorganisms (GCM) 10K type strain sequencing project: providing services to taxonomists for standard genome sequencing and annotation.</title>
        <authorList>
            <consortium name="The Broad Institute Genomics Platform"/>
            <consortium name="The Broad Institute Genome Sequencing Center for Infectious Disease"/>
            <person name="Wu L."/>
            <person name="Ma J."/>
        </authorList>
    </citation>
    <scope>NUCLEOTIDE SEQUENCE [LARGE SCALE GENOMIC DNA]</scope>
    <source>
        <strain evidence="3">CCUG 15531</strain>
    </source>
</reference>
<proteinExistence type="predicted"/>
<evidence type="ECO:0000313" key="3">
    <source>
        <dbReference type="Proteomes" id="UP001597227"/>
    </source>
</evidence>
<accession>A0ABW4MMD0</accession>
<keyword evidence="3" id="KW-1185">Reference proteome</keyword>
<organism evidence="2 3">
    <name type="scientific">Fredinandcohnia salidurans</name>
    <dbReference type="NCBI Taxonomy" id="2595041"/>
    <lineage>
        <taxon>Bacteria</taxon>
        <taxon>Bacillati</taxon>
        <taxon>Bacillota</taxon>
        <taxon>Bacilli</taxon>
        <taxon>Bacillales</taxon>
        <taxon>Bacillaceae</taxon>
        <taxon>Fredinandcohnia</taxon>
    </lineage>
</organism>
<keyword evidence="1" id="KW-1133">Transmembrane helix</keyword>